<dbReference type="Proteomes" id="UP000694570">
    <property type="component" value="Unplaced"/>
</dbReference>
<evidence type="ECO:0000256" key="1">
    <source>
        <dbReference type="SAM" id="MobiDB-lite"/>
    </source>
</evidence>
<evidence type="ECO:0008006" key="4">
    <source>
        <dbReference type="Google" id="ProtNLM"/>
    </source>
</evidence>
<dbReference type="AlphaFoldDB" id="A0A8D0VXG6"/>
<accession>A0A8D0VXG6</accession>
<protein>
    <recommendedName>
        <fullName evidence="4">AIG1-type G domain-containing protein</fullName>
    </recommendedName>
</protein>
<feature type="region of interest" description="Disordered" evidence="1">
    <location>
        <begin position="1"/>
        <end position="37"/>
    </location>
</feature>
<evidence type="ECO:0000313" key="2">
    <source>
        <dbReference type="Ensembl" id="ENSSSCP00030012115.1"/>
    </source>
</evidence>
<sequence length="81" mass="8812">MHEERCPSPELRAPKGSVRKAKGGGPLFPFVPKESRRPTCSEDLQAALQEPRLRLLLAGRTGAGKSSTGNIARTDPDCKER</sequence>
<dbReference type="Ensembl" id="ENSSSCT00030027198.1">
    <property type="protein sequence ID" value="ENSSSCP00030012115.1"/>
    <property type="gene ID" value="ENSSSCG00030019702.1"/>
</dbReference>
<evidence type="ECO:0000313" key="3">
    <source>
        <dbReference type="Proteomes" id="UP000694570"/>
    </source>
</evidence>
<organism evidence="2 3">
    <name type="scientific">Sus scrofa</name>
    <name type="common">Pig</name>
    <dbReference type="NCBI Taxonomy" id="9823"/>
    <lineage>
        <taxon>Eukaryota</taxon>
        <taxon>Metazoa</taxon>
        <taxon>Chordata</taxon>
        <taxon>Craniata</taxon>
        <taxon>Vertebrata</taxon>
        <taxon>Euteleostomi</taxon>
        <taxon>Mammalia</taxon>
        <taxon>Eutheria</taxon>
        <taxon>Laurasiatheria</taxon>
        <taxon>Artiodactyla</taxon>
        <taxon>Suina</taxon>
        <taxon>Suidae</taxon>
        <taxon>Sus</taxon>
    </lineage>
</organism>
<feature type="region of interest" description="Disordered" evidence="1">
    <location>
        <begin position="59"/>
        <end position="81"/>
    </location>
</feature>
<name>A0A8D0VXG6_PIG</name>
<proteinExistence type="predicted"/>
<reference evidence="2" key="1">
    <citation type="submission" date="2025-08" db="UniProtKB">
        <authorList>
            <consortium name="Ensembl"/>
        </authorList>
    </citation>
    <scope>IDENTIFICATION</scope>
</reference>